<proteinExistence type="predicted"/>
<name>A0A7V2ZKR6_9BACT</name>
<feature type="domain" description="VapC45 PIN like" evidence="1">
    <location>
        <begin position="1"/>
        <end position="85"/>
    </location>
</feature>
<gene>
    <name evidence="2" type="ORF">ENS31_09140</name>
</gene>
<reference evidence="2" key="1">
    <citation type="journal article" date="2020" name="mSystems">
        <title>Genome- and Community-Level Interaction Insights into Carbon Utilization and Element Cycling Functions of Hydrothermarchaeota in Hydrothermal Sediment.</title>
        <authorList>
            <person name="Zhou Z."/>
            <person name="Liu Y."/>
            <person name="Xu W."/>
            <person name="Pan J."/>
            <person name="Luo Z.H."/>
            <person name="Li M."/>
        </authorList>
    </citation>
    <scope>NUCLEOTIDE SEQUENCE [LARGE SCALE GENOMIC DNA]</scope>
    <source>
        <strain evidence="2">SpSt-479</strain>
    </source>
</reference>
<dbReference type="InterPro" id="IPR041375">
    <property type="entry name" value="VapC45_PIN-like"/>
</dbReference>
<evidence type="ECO:0000259" key="1">
    <source>
        <dbReference type="Pfam" id="PF18478"/>
    </source>
</evidence>
<sequence length="131" mass="15172">MDIYLDENLSEYVADALNSLNKGYFRDILVISTKTKFGKGATDEVIIPGIGQSEGILITRDINIQKTRLQYAMCQKYNLGIFFLKLPKNQNKHWEIVRLLVNNWEEIIDKSKKEKKPFGYSISPRGKMEKL</sequence>
<dbReference type="Pfam" id="PF18478">
    <property type="entry name" value="PIN_10"/>
    <property type="match status" value="1"/>
</dbReference>
<protein>
    <recommendedName>
        <fullName evidence="1">VapC45 PIN like domain-containing protein</fullName>
    </recommendedName>
</protein>
<accession>A0A7V2ZKR6</accession>
<dbReference type="AlphaFoldDB" id="A0A7V2ZKR6"/>
<comment type="caution">
    <text evidence="2">The sequence shown here is derived from an EMBL/GenBank/DDBJ whole genome shotgun (WGS) entry which is preliminary data.</text>
</comment>
<organism evidence="2">
    <name type="scientific">Ignavibacterium album</name>
    <dbReference type="NCBI Taxonomy" id="591197"/>
    <lineage>
        <taxon>Bacteria</taxon>
        <taxon>Pseudomonadati</taxon>
        <taxon>Ignavibacteriota</taxon>
        <taxon>Ignavibacteria</taxon>
        <taxon>Ignavibacteriales</taxon>
        <taxon>Ignavibacteriaceae</taxon>
        <taxon>Ignavibacterium</taxon>
    </lineage>
</organism>
<evidence type="ECO:0000313" key="2">
    <source>
        <dbReference type="EMBL" id="HFI91673.1"/>
    </source>
</evidence>
<dbReference type="EMBL" id="DSUJ01000008">
    <property type="protein sequence ID" value="HFI91673.1"/>
    <property type="molecule type" value="Genomic_DNA"/>
</dbReference>